<dbReference type="GO" id="GO:0000390">
    <property type="term" value="P:spliceosomal complex disassembly"/>
    <property type="evidence" value="ECO:0007669"/>
    <property type="project" value="TreeGrafter"/>
</dbReference>
<dbReference type="PRINTS" id="PR00625">
    <property type="entry name" value="JDOMAIN"/>
</dbReference>
<keyword evidence="3" id="KW-0963">Cytoplasm</keyword>
<dbReference type="Pfam" id="PF00226">
    <property type="entry name" value="DnaJ"/>
    <property type="match status" value="1"/>
</dbReference>
<dbReference type="AlphaFoldDB" id="A0A9N9G6W0"/>
<evidence type="ECO:0000313" key="10">
    <source>
        <dbReference type="Proteomes" id="UP000789706"/>
    </source>
</evidence>
<dbReference type="PANTHER" id="PTHR44313">
    <property type="entry name" value="DNAJ HOMOLOG SUBFAMILY C MEMBER 17"/>
    <property type="match status" value="1"/>
</dbReference>
<feature type="domain" description="J" evidence="8">
    <location>
        <begin position="8"/>
        <end position="74"/>
    </location>
</feature>
<feature type="coiled-coil region" evidence="6">
    <location>
        <begin position="77"/>
        <end position="111"/>
    </location>
</feature>
<reference evidence="9" key="1">
    <citation type="submission" date="2021-06" db="EMBL/GenBank/DDBJ databases">
        <authorList>
            <person name="Kallberg Y."/>
            <person name="Tangrot J."/>
            <person name="Rosling A."/>
        </authorList>
    </citation>
    <scope>NUCLEOTIDE SEQUENCE</scope>
    <source>
        <strain evidence="9">AZ414A</strain>
    </source>
</reference>
<proteinExistence type="predicted"/>
<evidence type="ECO:0000256" key="2">
    <source>
        <dbReference type="ARBA" id="ARBA00004496"/>
    </source>
</evidence>
<evidence type="ECO:0000256" key="1">
    <source>
        <dbReference type="ARBA" id="ARBA00004123"/>
    </source>
</evidence>
<dbReference type="InterPro" id="IPR001623">
    <property type="entry name" value="DnaJ_domain"/>
</dbReference>
<comment type="subcellular location">
    <subcellularLocation>
        <location evidence="2">Cytoplasm</location>
    </subcellularLocation>
    <subcellularLocation>
        <location evidence="1">Nucleus</location>
    </subcellularLocation>
</comment>
<evidence type="ECO:0000256" key="7">
    <source>
        <dbReference type="SAM" id="MobiDB-lite"/>
    </source>
</evidence>
<comment type="caution">
    <text evidence="9">The sequence shown here is derived from an EMBL/GenBank/DDBJ whole genome shotgun (WGS) entry which is preliminary data.</text>
</comment>
<dbReference type="InterPro" id="IPR036869">
    <property type="entry name" value="J_dom_sf"/>
</dbReference>
<organism evidence="9 10">
    <name type="scientific">Diversispora eburnea</name>
    <dbReference type="NCBI Taxonomy" id="1213867"/>
    <lineage>
        <taxon>Eukaryota</taxon>
        <taxon>Fungi</taxon>
        <taxon>Fungi incertae sedis</taxon>
        <taxon>Mucoromycota</taxon>
        <taxon>Glomeromycotina</taxon>
        <taxon>Glomeromycetes</taxon>
        <taxon>Diversisporales</taxon>
        <taxon>Diversisporaceae</taxon>
        <taxon>Diversispora</taxon>
    </lineage>
</organism>
<dbReference type="PANTHER" id="PTHR44313:SF1">
    <property type="entry name" value="DNAJ HOMOLOG SUBFAMILY C MEMBER 17"/>
    <property type="match status" value="1"/>
</dbReference>
<dbReference type="Gene3D" id="1.10.287.110">
    <property type="entry name" value="DnaJ domain"/>
    <property type="match status" value="1"/>
</dbReference>
<dbReference type="Proteomes" id="UP000789706">
    <property type="component" value="Unassembled WGS sequence"/>
</dbReference>
<feature type="region of interest" description="Disordered" evidence="7">
    <location>
        <begin position="143"/>
        <end position="164"/>
    </location>
</feature>
<evidence type="ECO:0000259" key="8">
    <source>
        <dbReference type="PROSITE" id="PS50076"/>
    </source>
</evidence>
<protein>
    <submittedName>
        <fullName evidence="9">7831_t:CDS:1</fullName>
    </submittedName>
</protein>
<evidence type="ECO:0000256" key="3">
    <source>
        <dbReference type="ARBA" id="ARBA00022490"/>
    </source>
</evidence>
<dbReference type="EMBL" id="CAJVPK010001306">
    <property type="protein sequence ID" value="CAG8581246.1"/>
    <property type="molecule type" value="Genomic_DNA"/>
</dbReference>
<dbReference type="PROSITE" id="PS50076">
    <property type="entry name" value="DNAJ_2"/>
    <property type="match status" value="1"/>
</dbReference>
<feature type="compositionally biased region" description="Low complexity" evidence="7">
    <location>
        <begin position="150"/>
        <end position="161"/>
    </location>
</feature>
<keyword evidence="10" id="KW-1185">Reference proteome</keyword>
<keyword evidence="4" id="KW-0143">Chaperone</keyword>
<evidence type="ECO:0000313" key="9">
    <source>
        <dbReference type="EMBL" id="CAG8581246.1"/>
    </source>
</evidence>
<accession>A0A9N9G6W0</accession>
<name>A0A9N9G6W0_9GLOM</name>
<dbReference type="SUPFAM" id="SSF46565">
    <property type="entry name" value="Chaperone J-domain"/>
    <property type="match status" value="1"/>
</dbReference>
<keyword evidence="5" id="KW-0539">Nucleus</keyword>
<dbReference type="GO" id="GO:0005737">
    <property type="term" value="C:cytoplasm"/>
    <property type="evidence" value="ECO:0007669"/>
    <property type="project" value="UniProtKB-SubCell"/>
</dbReference>
<gene>
    <name evidence="9" type="ORF">DEBURN_LOCUS8582</name>
</gene>
<dbReference type="GO" id="GO:0005681">
    <property type="term" value="C:spliceosomal complex"/>
    <property type="evidence" value="ECO:0007669"/>
    <property type="project" value="TreeGrafter"/>
</dbReference>
<evidence type="ECO:0000256" key="5">
    <source>
        <dbReference type="ARBA" id="ARBA00023242"/>
    </source>
</evidence>
<dbReference type="OrthoDB" id="376357at2759"/>
<sequence>MSSDQEIDYYELLDVTYNDTREIIDKAYRRAAIRFHPDKNRDNTLEATNKFLLVSKAYQTLIDPKKKLEYDTLHKARIAAKKRYEALDTKRKAMKEELEEGEKIAKQAKKTVFTEESKAKIERLREETLKRRQERDERLRQAAIAKSKLSSSTTNNSSSSNFPPIYRKPNFNINAYETMVLNKMLEVGKLEQEIRERESRKS</sequence>
<dbReference type="SMART" id="SM00271">
    <property type="entry name" value="DnaJ"/>
    <property type="match status" value="1"/>
</dbReference>
<dbReference type="InterPro" id="IPR052094">
    <property type="entry name" value="Pre-mRNA-splicing_ERAD"/>
</dbReference>
<dbReference type="CDD" id="cd06257">
    <property type="entry name" value="DnaJ"/>
    <property type="match status" value="1"/>
</dbReference>
<keyword evidence="6" id="KW-0175">Coiled coil</keyword>
<evidence type="ECO:0000256" key="6">
    <source>
        <dbReference type="SAM" id="Coils"/>
    </source>
</evidence>
<evidence type="ECO:0000256" key="4">
    <source>
        <dbReference type="ARBA" id="ARBA00023186"/>
    </source>
</evidence>